<feature type="active site" description="Charge relay system" evidence="5">
    <location>
        <position position="359"/>
    </location>
</feature>
<dbReference type="PANTHER" id="PTHR43806:SF11">
    <property type="entry name" value="CEREVISIN-RELATED"/>
    <property type="match status" value="1"/>
</dbReference>
<feature type="domain" description="Inhibitor I9" evidence="9">
    <location>
        <begin position="82"/>
        <end position="118"/>
    </location>
</feature>
<evidence type="ECO:0000256" key="7">
    <source>
        <dbReference type="SAM" id="SignalP"/>
    </source>
</evidence>
<evidence type="ECO:0000256" key="6">
    <source>
        <dbReference type="RuleBase" id="RU003355"/>
    </source>
</evidence>
<keyword evidence="3 5" id="KW-0378">Hydrolase</keyword>
<dbReference type="InterPro" id="IPR036852">
    <property type="entry name" value="Peptidase_S8/S53_dom_sf"/>
</dbReference>
<organism evidence="10 11">
    <name type="scientific">Streptomyces olivoverticillatus</name>
    <dbReference type="NCBI Taxonomy" id="66427"/>
    <lineage>
        <taxon>Bacteria</taxon>
        <taxon>Bacillati</taxon>
        <taxon>Actinomycetota</taxon>
        <taxon>Actinomycetes</taxon>
        <taxon>Kitasatosporales</taxon>
        <taxon>Streptomycetaceae</taxon>
        <taxon>Streptomyces</taxon>
    </lineage>
</organism>
<comment type="caution">
    <text evidence="10">The sequence shown here is derived from an EMBL/GenBank/DDBJ whole genome shotgun (WGS) entry which is preliminary data.</text>
</comment>
<dbReference type="InterPro" id="IPR000209">
    <property type="entry name" value="Peptidase_S8/S53_dom"/>
</dbReference>
<dbReference type="Pfam" id="PF05922">
    <property type="entry name" value="Inhibitor_I9"/>
    <property type="match status" value="1"/>
</dbReference>
<keyword evidence="11" id="KW-1185">Reference proteome</keyword>
<dbReference type="PANTHER" id="PTHR43806">
    <property type="entry name" value="PEPTIDASE S8"/>
    <property type="match status" value="1"/>
</dbReference>
<dbReference type="CDD" id="cd04077">
    <property type="entry name" value="Peptidases_S8_PCSK9_ProteinaseK_like"/>
    <property type="match status" value="1"/>
</dbReference>
<dbReference type="InterPro" id="IPR037045">
    <property type="entry name" value="S8pro/Inhibitor_I9_sf"/>
</dbReference>
<gene>
    <name evidence="10" type="ORF">FHS39_002046</name>
</gene>
<dbReference type="GO" id="GO:0004252">
    <property type="term" value="F:serine-type endopeptidase activity"/>
    <property type="evidence" value="ECO:0007669"/>
    <property type="project" value="UniProtKB-UniRule"/>
</dbReference>
<dbReference type="EMBL" id="JACHJH010000002">
    <property type="protein sequence ID" value="MBB4893035.1"/>
    <property type="molecule type" value="Genomic_DNA"/>
</dbReference>
<evidence type="ECO:0000256" key="4">
    <source>
        <dbReference type="ARBA" id="ARBA00022825"/>
    </source>
</evidence>
<dbReference type="PRINTS" id="PR00723">
    <property type="entry name" value="SUBTILISIN"/>
</dbReference>
<dbReference type="Pfam" id="PF00082">
    <property type="entry name" value="Peptidase_S8"/>
    <property type="match status" value="1"/>
</dbReference>
<dbReference type="FunFam" id="3.40.50.200:FF:000014">
    <property type="entry name" value="Proteinase K"/>
    <property type="match status" value="1"/>
</dbReference>
<evidence type="ECO:0000256" key="2">
    <source>
        <dbReference type="ARBA" id="ARBA00022670"/>
    </source>
</evidence>
<dbReference type="InterPro" id="IPR050131">
    <property type="entry name" value="Peptidase_S8_subtilisin-like"/>
</dbReference>
<dbReference type="SUPFAM" id="SSF54897">
    <property type="entry name" value="Protease propeptides/inhibitors"/>
    <property type="match status" value="1"/>
</dbReference>
<dbReference type="InterPro" id="IPR023828">
    <property type="entry name" value="Peptidase_S8_Ser-AS"/>
</dbReference>
<dbReference type="RefSeq" id="WP_184348533.1">
    <property type="nucleotide sequence ID" value="NZ_JACHJH010000002.1"/>
</dbReference>
<evidence type="ECO:0000313" key="10">
    <source>
        <dbReference type="EMBL" id="MBB4893035.1"/>
    </source>
</evidence>
<dbReference type="InterPro" id="IPR015500">
    <property type="entry name" value="Peptidase_S8_subtilisin-rel"/>
</dbReference>
<comment type="similarity">
    <text evidence="1 5 6">Belongs to the peptidase S8 family.</text>
</comment>
<sequence>MKRLARYATAALIFLAPLAPMAPLAAATASSAEPDPVKSHSLAPLHKTSGHSIPGHYIVILRQGAAIPRSLASRLGVTPDIVYSHAIHGFAATLTPAQLEAVRKAPDVESVEEDAVFKASQDAPRARGPSAQWPREITDAWGLDRIDQKKLPLDGQFDVAGTGEGVTAFIVDTGIDYSHAEFGGRAKPGVDLVDASGDGRDCPGGTGHGTHVAGIVGGAQHGVARKASLVSVRVLDCNGDAPTSRFVSGLDWVASNVPQAPAVLNASVNGPLSPATNSSVSAVATKGILPVVAAGNDNADACLNSPASAKGALPVEATNRLDQLSAFSNWGSCVKLAAPGEDIPSALNGGGTVTKSGTSQASPHVAGVAALYKQRNPSASPSAVAGWLEDRSTKNVLTGLRGAGTPNKLLYTDGL</sequence>
<evidence type="ECO:0000256" key="1">
    <source>
        <dbReference type="ARBA" id="ARBA00011073"/>
    </source>
</evidence>
<evidence type="ECO:0000256" key="3">
    <source>
        <dbReference type="ARBA" id="ARBA00022801"/>
    </source>
</evidence>
<proteinExistence type="inferred from homology"/>
<feature type="active site" description="Charge relay system" evidence="5">
    <location>
        <position position="208"/>
    </location>
</feature>
<feature type="signal peptide" evidence="7">
    <location>
        <begin position="1"/>
        <end position="21"/>
    </location>
</feature>
<protein>
    <submittedName>
        <fullName evidence="10">Subtilisin family serine protease</fullName>
    </submittedName>
</protein>
<dbReference type="InterPro" id="IPR022398">
    <property type="entry name" value="Peptidase_S8_His-AS"/>
</dbReference>
<accession>A0A7W7LML4</accession>
<reference evidence="10 11" key="1">
    <citation type="submission" date="2020-08" db="EMBL/GenBank/DDBJ databases">
        <title>Genomic Encyclopedia of Type Strains, Phase III (KMG-III): the genomes of soil and plant-associated and newly described type strains.</title>
        <authorList>
            <person name="Whitman W."/>
        </authorList>
    </citation>
    <scope>NUCLEOTIDE SEQUENCE [LARGE SCALE GENOMIC DNA]</scope>
    <source>
        <strain evidence="10 11">CECT 3266</strain>
    </source>
</reference>
<evidence type="ECO:0000256" key="5">
    <source>
        <dbReference type="PROSITE-ProRule" id="PRU01240"/>
    </source>
</evidence>
<dbReference type="AlphaFoldDB" id="A0A7W7LML4"/>
<dbReference type="Gene3D" id="3.40.50.200">
    <property type="entry name" value="Peptidase S8/S53 domain"/>
    <property type="match status" value="1"/>
</dbReference>
<keyword evidence="4 5" id="KW-0720">Serine protease</keyword>
<evidence type="ECO:0000259" key="9">
    <source>
        <dbReference type="Pfam" id="PF05922"/>
    </source>
</evidence>
<dbReference type="SUPFAM" id="SSF52743">
    <property type="entry name" value="Subtilisin-like"/>
    <property type="match status" value="1"/>
</dbReference>
<dbReference type="GO" id="GO:0006508">
    <property type="term" value="P:proteolysis"/>
    <property type="evidence" value="ECO:0007669"/>
    <property type="project" value="UniProtKB-KW"/>
</dbReference>
<dbReference type="InterPro" id="IPR034193">
    <property type="entry name" value="PCSK9_ProteinaseK-like"/>
</dbReference>
<feature type="chain" id="PRO_5039305759" evidence="7">
    <location>
        <begin position="22"/>
        <end position="415"/>
    </location>
</feature>
<evidence type="ECO:0000259" key="8">
    <source>
        <dbReference type="Pfam" id="PF00082"/>
    </source>
</evidence>
<dbReference type="PROSITE" id="PS00137">
    <property type="entry name" value="SUBTILASE_HIS"/>
    <property type="match status" value="1"/>
</dbReference>
<dbReference type="Gene3D" id="3.30.70.80">
    <property type="entry name" value="Peptidase S8 propeptide/proteinase inhibitor I9"/>
    <property type="match status" value="1"/>
</dbReference>
<evidence type="ECO:0000313" key="11">
    <source>
        <dbReference type="Proteomes" id="UP000556084"/>
    </source>
</evidence>
<keyword evidence="2 5" id="KW-0645">Protease</keyword>
<name>A0A7W7LML4_9ACTN</name>
<dbReference type="PROSITE" id="PS00138">
    <property type="entry name" value="SUBTILASE_SER"/>
    <property type="match status" value="1"/>
</dbReference>
<keyword evidence="7" id="KW-0732">Signal</keyword>
<dbReference type="InterPro" id="IPR023827">
    <property type="entry name" value="Peptidase_S8_Asp-AS"/>
</dbReference>
<feature type="active site" description="Charge relay system" evidence="5">
    <location>
        <position position="172"/>
    </location>
</feature>
<feature type="domain" description="Peptidase S8/S53" evidence="8">
    <location>
        <begin position="163"/>
        <end position="395"/>
    </location>
</feature>
<dbReference type="PROSITE" id="PS00136">
    <property type="entry name" value="SUBTILASE_ASP"/>
    <property type="match status" value="1"/>
</dbReference>
<dbReference type="GO" id="GO:0005615">
    <property type="term" value="C:extracellular space"/>
    <property type="evidence" value="ECO:0007669"/>
    <property type="project" value="TreeGrafter"/>
</dbReference>
<dbReference type="PROSITE" id="PS51892">
    <property type="entry name" value="SUBTILASE"/>
    <property type="match status" value="1"/>
</dbReference>
<dbReference type="Proteomes" id="UP000556084">
    <property type="component" value="Unassembled WGS sequence"/>
</dbReference>
<dbReference type="InterPro" id="IPR010259">
    <property type="entry name" value="S8pro/Inhibitor_I9"/>
</dbReference>